<keyword evidence="2" id="KW-1185">Reference proteome</keyword>
<accession>A0ACC0GEV4</accession>
<organism evidence="1 2">
    <name type="scientific">Camellia lanceoleosa</name>
    <dbReference type="NCBI Taxonomy" id="1840588"/>
    <lineage>
        <taxon>Eukaryota</taxon>
        <taxon>Viridiplantae</taxon>
        <taxon>Streptophyta</taxon>
        <taxon>Embryophyta</taxon>
        <taxon>Tracheophyta</taxon>
        <taxon>Spermatophyta</taxon>
        <taxon>Magnoliopsida</taxon>
        <taxon>eudicotyledons</taxon>
        <taxon>Gunneridae</taxon>
        <taxon>Pentapetalae</taxon>
        <taxon>asterids</taxon>
        <taxon>Ericales</taxon>
        <taxon>Theaceae</taxon>
        <taxon>Camellia</taxon>
    </lineage>
</organism>
<sequence>MTRDVGILLGNQLGRFVDMEYGDGGIVWGRTLRLRVEINIAKPLRRGLKLALSGRESVWVTLTYEKLPNFCFHCGLLGHSIRDCANKILGEGEEVGSPLQYGPWLRAETTRGKYHRDHQATPERRRWLRGVLTSHRRMLMCNRVVSGRTPIIVLFR</sequence>
<proteinExistence type="predicted"/>
<dbReference type="Proteomes" id="UP001060215">
    <property type="component" value="Chromosome 8"/>
</dbReference>
<protein>
    <submittedName>
        <fullName evidence="1">Uncharacterized protein</fullName>
    </submittedName>
</protein>
<evidence type="ECO:0000313" key="1">
    <source>
        <dbReference type="EMBL" id="KAI7999590.1"/>
    </source>
</evidence>
<reference evidence="1 2" key="1">
    <citation type="journal article" date="2022" name="Plant J.">
        <title>Chromosome-level genome of Camellia lanceoleosa provides a valuable resource for understanding genome evolution and self-incompatibility.</title>
        <authorList>
            <person name="Gong W."/>
            <person name="Xiao S."/>
            <person name="Wang L."/>
            <person name="Liao Z."/>
            <person name="Chang Y."/>
            <person name="Mo W."/>
            <person name="Hu G."/>
            <person name="Li W."/>
            <person name="Zhao G."/>
            <person name="Zhu H."/>
            <person name="Hu X."/>
            <person name="Ji K."/>
            <person name="Xiang X."/>
            <person name="Song Q."/>
            <person name="Yuan D."/>
            <person name="Jin S."/>
            <person name="Zhang L."/>
        </authorList>
    </citation>
    <scope>NUCLEOTIDE SEQUENCE [LARGE SCALE GENOMIC DNA]</scope>
    <source>
        <strain evidence="1">SQ_2022a</strain>
    </source>
</reference>
<dbReference type="EMBL" id="CM045765">
    <property type="protein sequence ID" value="KAI7999590.1"/>
    <property type="molecule type" value="Genomic_DNA"/>
</dbReference>
<evidence type="ECO:0000313" key="2">
    <source>
        <dbReference type="Proteomes" id="UP001060215"/>
    </source>
</evidence>
<name>A0ACC0GEV4_9ERIC</name>
<comment type="caution">
    <text evidence="1">The sequence shown here is derived from an EMBL/GenBank/DDBJ whole genome shotgun (WGS) entry which is preliminary data.</text>
</comment>
<gene>
    <name evidence="1" type="ORF">LOK49_LG09G01115</name>
</gene>